<dbReference type="Proteomes" id="UP001362999">
    <property type="component" value="Unassembled WGS sequence"/>
</dbReference>
<sequence length="514" mass="58205">MPSLALSRLLAVNEAPLAREALEIRAIRDKALNDLRQFAGGSTFRRNQEASLRETIRLCSSILSPIRRLSAAMLSRIFLLCLPHISEARNIPWYEALEESPWILGHVSRYGRAVALATPGLWSSILIQGGDVVDGELYSLGMLESSAGYHLRLRQMHEQDEYIAERALQALVQHSTRWKTLRITASQLMRLAGVRGRLPILETLSVYSRDDSDEEADEDYYSCPPSSNHFAIAPELRSLHVDNAGYPSLTLPWAQLTHYEALGTWAAHIDALQSLPNLESCSLVIADEVHFEDPFAYGIKPAVRLTKLRQLRIMTERFFHAIEEEWVWPRWLRLPALTELAIPDGLLHRLPDVQYAIHTHPSLRKLHIIAGCPEVAALRRVLRMNASITELLLTLDGYGAHSRDYTYSKVPPLMEFLTLKPRQPDLFLPQLETLVIQSPTRDHEEMIGTMVASRWGTTPLRSVYAVDPGVVLEAKLDSMKAEGLRVFCAEFLYRTESRCLQNDYGDSRAPFQLD</sequence>
<organism evidence="1 2">
    <name type="scientific">Favolaschia claudopus</name>
    <dbReference type="NCBI Taxonomy" id="2862362"/>
    <lineage>
        <taxon>Eukaryota</taxon>
        <taxon>Fungi</taxon>
        <taxon>Dikarya</taxon>
        <taxon>Basidiomycota</taxon>
        <taxon>Agaricomycotina</taxon>
        <taxon>Agaricomycetes</taxon>
        <taxon>Agaricomycetidae</taxon>
        <taxon>Agaricales</taxon>
        <taxon>Marasmiineae</taxon>
        <taxon>Mycenaceae</taxon>
        <taxon>Favolaschia</taxon>
    </lineage>
</organism>
<protein>
    <submittedName>
        <fullName evidence="1">F-box domain-containing protein</fullName>
    </submittedName>
</protein>
<keyword evidence="2" id="KW-1185">Reference proteome</keyword>
<evidence type="ECO:0000313" key="2">
    <source>
        <dbReference type="Proteomes" id="UP001362999"/>
    </source>
</evidence>
<accession>A0AAW0EHT8</accession>
<dbReference type="EMBL" id="JAWWNJ010000001">
    <property type="protein sequence ID" value="KAK7063627.1"/>
    <property type="molecule type" value="Genomic_DNA"/>
</dbReference>
<dbReference type="AlphaFoldDB" id="A0AAW0EHT8"/>
<comment type="caution">
    <text evidence="1">The sequence shown here is derived from an EMBL/GenBank/DDBJ whole genome shotgun (WGS) entry which is preliminary data.</text>
</comment>
<name>A0AAW0EHT8_9AGAR</name>
<proteinExistence type="predicted"/>
<reference evidence="1 2" key="1">
    <citation type="journal article" date="2024" name="J Genomics">
        <title>Draft genome sequencing and assembly of Favolaschia claudopus CIRM-BRFM 2984 isolated from oak limbs.</title>
        <authorList>
            <person name="Navarro D."/>
            <person name="Drula E."/>
            <person name="Chaduli D."/>
            <person name="Cazenave R."/>
            <person name="Ahrendt S."/>
            <person name="Wang J."/>
            <person name="Lipzen A."/>
            <person name="Daum C."/>
            <person name="Barry K."/>
            <person name="Grigoriev I.V."/>
            <person name="Favel A."/>
            <person name="Rosso M.N."/>
            <person name="Martin F."/>
        </authorList>
    </citation>
    <scope>NUCLEOTIDE SEQUENCE [LARGE SCALE GENOMIC DNA]</scope>
    <source>
        <strain evidence="1 2">CIRM-BRFM 2984</strain>
    </source>
</reference>
<gene>
    <name evidence="1" type="ORF">R3P38DRAFT_3301378</name>
</gene>
<evidence type="ECO:0000313" key="1">
    <source>
        <dbReference type="EMBL" id="KAK7063627.1"/>
    </source>
</evidence>